<accession>A0A3A8EFM3</accession>
<comment type="caution">
    <text evidence="1">The sequence shown here is derived from an EMBL/GenBank/DDBJ whole genome shotgun (WGS) entry which is preliminary data.</text>
</comment>
<dbReference type="EMBL" id="RAXV01000003">
    <property type="protein sequence ID" value="RKG33732.1"/>
    <property type="molecule type" value="Genomic_DNA"/>
</dbReference>
<name>A0A3A8EFM3_9GAMM</name>
<sequence length="346" mass="38441">MSEEKGIRLEFAQFGHFDSFEVIRSLTSMIGLADHELPAPIATGLKTMYYVDNNVVEGLTYYYKVCVRRGNLSFMSSEISCLASHLWSPIYLESDVWLDVADYSTVVHTNNRVSLLKDKSGNQRHVAQNVEANKPLYVADSKCIRSDGTTLQNLTGSFNDLEEIARNEYSYFIVATPRKISGGVPAQGNSGVAFFEQSYLVSAFLSIESTNSNWIAPTVSITADAIALTETRANYAPFNISRAHNIGKNKLMVSILRTPTLLQSGINGVYQAGAHSSQQVGGRNFSVLTQYTQNGRSIGDLHEVIIVRKAIDFATRQKLEGYLAHKWGLLDLLAPEHPYKVNLPYR</sequence>
<dbReference type="AlphaFoldDB" id="A0A3A8EFM3"/>
<dbReference type="Proteomes" id="UP000282388">
    <property type="component" value="Unassembled WGS sequence"/>
</dbReference>
<proteinExistence type="predicted"/>
<organism evidence="1 2">
    <name type="scientific">Acinetobacter tianfuensis</name>
    <dbReference type="NCBI Taxonomy" id="2419603"/>
    <lineage>
        <taxon>Bacteria</taxon>
        <taxon>Pseudomonadati</taxon>
        <taxon>Pseudomonadota</taxon>
        <taxon>Gammaproteobacteria</taxon>
        <taxon>Moraxellales</taxon>
        <taxon>Moraxellaceae</taxon>
        <taxon>Acinetobacter</taxon>
    </lineage>
</organism>
<protein>
    <submittedName>
        <fullName evidence="1">Uncharacterized protein</fullName>
    </submittedName>
</protein>
<dbReference type="RefSeq" id="WP_120401390.1">
    <property type="nucleotide sequence ID" value="NZ_RAXV01000003.1"/>
</dbReference>
<reference evidence="1 2" key="1">
    <citation type="submission" date="2018-09" db="EMBL/GenBank/DDBJ databases">
        <title>The draft genome of Acinetobacter spp. strains.</title>
        <authorList>
            <person name="Qin J."/>
            <person name="Feng Y."/>
            <person name="Zong Z."/>
        </authorList>
    </citation>
    <scope>NUCLEOTIDE SEQUENCE [LARGE SCALE GENOMIC DNA]</scope>
    <source>
        <strain evidence="1 2">WCHAc060012</strain>
    </source>
</reference>
<dbReference type="OrthoDB" id="75908at468"/>
<dbReference type="InterPro" id="IPR013783">
    <property type="entry name" value="Ig-like_fold"/>
</dbReference>
<keyword evidence="2" id="KW-1185">Reference proteome</keyword>
<evidence type="ECO:0000313" key="2">
    <source>
        <dbReference type="Proteomes" id="UP000282388"/>
    </source>
</evidence>
<gene>
    <name evidence="1" type="ORF">D7V32_02725</name>
</gene>
<dbReference type="Gene3D" id="2.60.40.10">
    <property type="entry name" value="Immunoglobulins"/>
    <property type="match status" value="1"/>
</dbReference>
<evidence type="ECO:0000313" key="1">
    <source>
        <dbReference type="EMBL" id="RKG33732.1"/>
    </source>
</evidence>